<evidence type="ECO:0000313" key="2">
    <source>
        <dbReference type="EMBL" id="OXM85633.1"/>
    </source>
</evidence>
<gene>
    <name evidence="2" type="ORF">CF651_14705</name>
</gene>
<organism evidence="2 3">
    <name type="scientific">Paenibacillus rigui</name>
    <dbReference type="NCBI Taxonomy" id="554312"/>
    <lineage>
        <taxon>Bacteria</taxon>
        <taxon>Bacillati</taxon>
        <taxon>Bacillota</taxon>
        <taxon>Bacilli</taxon>
        <taxon>Bacillales</taxon>
        <taxon>Paenibacillaceae</taxon>
        <taxon>Paenibacillus</taxon>
    </lineage>
</organism>
<dbReference type="InterPro" id="IPR001173">
    <property type="entry name" value="Glyco_trans_2-like"/>
</dbReference>
<dbReference type="SUPFAM" id="SSF53448">
    <property type="entry name" value="Nucleotide-diphospho-sugar transferases"/>
    <property type="match status" value="1"/>
</dbReference>
<dbReference type="AlphaFoldDB" id="A0A229UQP8"/>
<dbReference type="EMBL" id="NMQW01000020">
    <property type="protein sequence ID" value="OXM85633.1"/>
    <property type="molecule type" value="Genomic_DNA"/>
</dbReference>
<dbReference type="Gene3D" id="3.90.550.10">
    <property type="entry name" value="Spore Coat Polysaccharide Biosynthesis Protein SpsA, Chain A"/>
    <property type="match status" value="1"/>
</dbReference>
<dbReference type="RefSeq" id="WP_094015624.1">
    <property type="nucleotide sequence ID" value="NZ_NMQW01000020.1"/>
</dbReference>
<accession>A0A229UQP8</accession>
<dbReference type="InterPro" id="IPR029044">
    <property type="entry name" value="Nucleotide-diphossugar_trans"/>
</dbReference>
<evidence type="ECO:0000259" key="1">
    <source>
        <dbReference type="Pfam" id="PF00535"/>
    </source>
</evidence>
<feature type="domain" description="Glycosyltransferase 2-like" evidence="1">
    <location>
        <begin position="210"/>
        <end position="318"/>
    </location>
</feature>
<comment type="caution">
    <text evidence="2">The sequence shown here is derived from an EMBL/GenBank/DDBJ whole genome shotgun (WGS) entry which is preliminary data.</text>
</comment>
<sequence length="448" mass="50929">MHAFILGSHQPTASLRLKQEGWHVIEITNDYAKQINAYLDGLQDTYFCVFPPATLSRNRIQPSAALLEQLDRIAAMLLSDRTGVLFELIHPSPPSYKPLLRIPLLWNREAVLRSGWTAGFADTGLLPFESYVLEDKYEQLSAFSPTRWALLRQSGRRFSYSDTSEASSPELVHAARGPASVYRHIQPLVKAAALPLQAPALPASTEPLFSIVMCCYNDAEYIPWALRSLLSQTELNWELLLLDDGSTPPLRASQLYPFAKDPRIQLIPGSGNKGKAVRLNQALTLARGAWLVELDADDWLPSNCLELLRQQIALHPDASILYGDYELWTSPSRSRVQDLHYKGTVHAAHTLSDWPEFVVKGLPVAPRCYRTEALRHIGGWWTDDPLEGRFYEDIQMLARLIHDNPHSAAVHAGASLYHRRYRVQSTSQRNKENYRSWREWLLFRLQRS</sequence>
<dbReference type="CDD" id="cd00761">
    <property type="entry name" value="Glyco_tranf_GTA_type"/>
    <property type="match status" value="1"/>
</dbReference>
<name>A0A229UQP8_9BACL</name>
<protein>
    <recommendedName>
        <fullName evidence="1">Glycosyltransferase 2-like domain-containing protein</fullName>
    </recommendedName>
</protein>
<dbReference type="InterPro" id="IPR050834">
    <property type="entry name" value="Glycosyltransf_2"/>
</dbReference>
<reference evidence="2 3" key="1">
    <citation type="submission" date="2017-07" db="EMBL/GenBank/DDBJ databases">
        <title>Genome sequencing and assembly of Paenibacillus rigui.</title>
        <authorList>
            <person name="Mayilraj S."/>
        </authorList>
    </citation>
    <scope>NUCLEOTIDE SEQUENCE [LARGE SCALE GENOMIC DNA]</scope>
    <source>
        <strain evidence="2 3">JCM 16352</strain>
    </source>
</reference>
<keyword evidence="3" id="KW-1185">Reference proteome</keyword>
<dbReference type="Pfam" id="PF00535">
    <property type="entry name" value="Glycos_transf_2"/>
    <property type="match status" value="1"/>
</dbReference>
<dbReference type="PANTHER" id="PTHR43685">
    <property type="entry name" value="GLYCOSYLTRANSFERASE"/>
    <property type="match status" value="1"/>
</dbReference>
<dbReference type="OrthoDB" id="396512at2"/>
<dbReference type="Proteomes" id="UP000215509">
    <property type="component" value="Unassembled WGS sequence"/>
</dbReference>
<proteinExistence type="predicted"/>
<evidence type="ECO:0000313" key="3">
    <source>
        <dbReference type="Proteomes" id="UP000215509"/>
    </source>
</evidence>
<dbReference type="PANTHER" id="PTHR43685:SF2">
    <property type="entry name" value="GLYCOSYLTRANSFERASE 2-LIKE DOMAIN-CONTAINING PROTEIN"/>
    <property type="match status" value="1"/>
</dbReference>